<dbReference type="EMBL" id="LIAE01006238">
    <property type="protein sequence ID" value="PAV92343.1"/>
    <property type="molecule type" value="Genomic_DNA"/>
</dbReference>
<keyword evidence="2 3" id="KW-0238">DNA-binding</keyword>
<dbReference type="GO" id="GO:0000978">
    <property type="term" value="F:RNA polymerase II cis-regulatory region sequence-specific DNA binding"/>
    <property type="evidence" value="ECO:0007669"/>
    <property type="project" value="TreeGrafter"/>
</dbReference>
<feature type="domain" description="Homeobox" evidence="5">
    <location>
        <begin position="91"/>
        <end position="136"/>
    </location>
</feature>
<dbReference type="GO" id="GO:0005634">
    <property type="term" value="C:nucleus"/>
    <property type="evidence" value="ECO:0007669"/>
    <property type="project" value="UniProtKB-SubCell"/>
</dbReference>
<evidence type="ECO:0000256" key="3">
    <source>
        <dbReference type="RuleBase" id="RU000682"/>
    </source>
</evidence>
<dbReference type="AlphaFoldDB" id="A0A2A2M1T1"/>
<evidence type="ECO:0000313" key="7">
    <source>
        <dbReference type="Proteomes" id="UP000218231"/>
    </source>
</evidence>
<evidence type="ECO:0000313" key="6">
    <source>
        <dbReference type="EMBL" id="PAV92343.1"/>
    </source>
</evidence>
<dbReference type="InterPro" id="IPR001356">
    <property type="entry name" value="HD"/>
</dbReference>
<dbReference type="GO" id="GO:0000981">
    <property type="term" value="F:DNA-binding transcription factor activity, RNA polymerase II-specific"/>
    <property type="evidence" value="ECO:0007669"/>
    <property type="project" value="TreeGrafter"/>
</dbReference>
<keyword evidence="7" id="KW-1185">Reference proteome</keyword>
<dbReference type="PROSITE" id="PS50071">
    <property type="entry name" value="HOMEOBOX_2"/>
    <property type="match status" value="1"/>
</dbReference>
<evidence type="ECO:0000256" key="4">
    <source>
        <dbReference type="SAM" id="MobiDB-lite"/>
    </source>
</evidence>
<dbReference type="STRING" id="2018661.A0A2A2M1T1"/>
<dbReference type="GO" id="GO:0030154">
    <property type="term" value="P:cell differentiation"/>
    <property type="evidence" value="ECO:0007669"/>
    <property type="project" value="TreeGrafter"/>
</dbReference>
<feature type="DNA-binding region" description="Homeobox" evidence="2">
    <location>
        <begin position="93"/>
        <end position="137"/>
    </location>
</feature>
<dbReference type="Proteomes" id="UP000218231">
    <property type="component" value="Unassembled WGS sequence"/>
</dbReference>
<accession>A0A2A2M1T1</accession>
<evidence type="ECO:0000256" key="2">
    <source>
        <dbReference type="PROSITE-ProRule" id="PRU00108"/>
    </source>
</evidence>
<gene>
    <name evidence="6" type="ORF">WR25_06380</name>
</gene>
<keyword evidence="2 3" id="KW-0371">Homeobox</keyword>
<protein>
    <recommendedName>
        <fullName evidence="5">Homeobox domain-containing protein</fullName>
    </recommendedName>
</protein>
<dbReference type="OrthoDB" id="3137333at2759"/>
<dbReference type="PANTHER" id="PTHR24340">
    <property type="entry name" value="HOMEOBOX PROTEIN NKX"/>
    <property type="match status" value="1"/>
</dbReference>
<comment type="caution">
    <text evidence="6">The sequence shown here is derived from an EMBL/GenBank/DDBJ whole genome shotgun (WGS) entry which is preliminary data.</text>
</comment>
<feature type="region of interest" description="Disordered" evidence="4">
    <location>
        <begin position="1"/>
        <end position="39"/>
    </location>
</feature>
<comment type="subcellular location">
    <subcellularLocation>
        <location evidence="1 2 3">Nucleus</location>
    </subcellularLocation>
</comment>
<dbReference type="InterPro" id="IPR009057">
    <property type="entry name" value="Homeodomain-like_sf"/>
</dbReference>
<organism evidence="6 7">
    <name type="scientific">Diploscapter pachys</name>
    <dbReference type="NCBI Taxonomy" id="2018661"/>
    <lineage>
        <taxon>Eukaryota</taxon>
        <taxon>Metazoa</taxon>
        <taxon>Ecdysozoa</taxon>
        <taxon>Nematoda</taxon>
        <taxon>Chromadorea</taxon>
        <taxon>Rhabditida</taxon>
        <taxon>Rhabditina</taxon>
        <taxon>Rhabditomorpha</taxon>
        <taxon>Rhabditoidea</taxon>
        <taxon>Rhabditidae</taxon>
        <taxon>Diploscapter</taxon>
    </lineage>
</organism>
<dbReference type="Pfam" id="PF00046">
    <property type="entry name" value="Homeodomain"/>
    <property type="match status" value="1"/>
</dbReference>
<name>A0A2A2M1T1_9BILA</name>
<dbReference type="PANTHER" id="PTHR24340:SF116">
    <property type="entry name" value="HOMEOBOX PROTEIN CEH-28"/>
    <property type="match status" value="1"/>
</dbReference>
<dbReference type="Gene3D" id="1.10.10.60">
    <property type="entry name" value="Homeodomain-like"/>
    <property type="match status" value="1"/>
</dbReference>
<evidence type="ECO:0000259" key="5">
    <source>
        <dbReference type="PROSITE" id="PS50071"/>
    </source>
</evidence>
<dbReference type="CDD" id="cd00086">
    <property type="entry name" value="homeodomain"/>
    <property type="match status" value="1"/>
</dbReference>
<proteinExistence type="predicted"/>
<dbReference type="SUPFAM" id="SSF46689">
    <property type="entry name" value="Homeodomain-like"/>
    <property type="match status" value="1"/>
</dbReference>
<evidence type="ECO:0000256" key="1">
    <source>
        <dbReference type="ARBA" id="ARBA00004123"/>
    </source>
</evidence>
<dbReference type="SMART" id="SM00389">
    <property type="entry name" value="HOX"/>
    <property type="match status" value="1"/>
</dbReference>
<dbReference type="InterPro" id="IPR050394">
    <property type="entry name" value="Homeobox_NK-like"/>
</dbReference>
<reference evidence="6 7" key="1">
    <citation type="journal article" date="2017" name="Curr. Biol.">
        <title>Genome architecture and evolution of a unichromosomal asexual nematode.</title>
        <authorList>
            <person name="Fradin H."/>
            <person name="Zegar C."/>
            <person name="Gutwein M."/>
            <person name="Lucas J."/>
            <person name="Kovtun M."/>
            <person name="Corcoran D."/>
            <person name="Baugh L.R."/>
            <person name="Kiontke K."/>
            <person name="Gunsalus K."/>
            <person name="Fitch D.H."/>
            <person name="Piano F."/>
        </authorList>
    </citation>
    <scope>NUCLEOTIDE SEQUENCE [LARGE SCALE GENOMIC DNA]</scope>
    <source>
        <strain evidence="6">PF1309</strain>
    </source>
</reference>
<sequence>MNSSNFTSIQNSGPLTSSASGLPNLQTTPNLDSGSQAIPSISNDHTSFSDLFVGSLTAPYTFQPPLFSELNNPYPEKCDRNTEPIQLRTQQNRRKPRVLFTQQQVNELEERFKKQRYVNAAERDELARQLGLSPTQSVGEDRKDRAILKGLPPVSPARAPLIRLIRSLYCTPIDKRMNRLSLFLFSIFALSLCEVAWSNPLTLRKRCGENPLAMLVEYINEEISGFYPELNNAEDLNERYIKDFLEQLRDSDPKAWKSFKDRYYSYDKCRIVISSMF</sequence>
<keyword evidence="2 3" id="KW-0539">Nucleus</keyword>